<feature type="domain" description="Peptidase C14 caspase" evidence="1">
    <location>
        <begin position="337"/>
        <end position="555"/>
    </location>
</feature>
<sequence length="567" mass="63748">MALISALLFQGCSSTSWVVVDDQALDINDYELISSRYYLESTNGITPNQPLIHFDLKSINTYEYAERVKTERYIQRYRPRIGYVLLGAAGAGLSYYAAFSDQLLDRPTDEQRYALMGAGTLLTGLSFLNMKPVGEPTRTGESRLLRQTGTATEIDTTNARPYNTDNPGIRISYNNRVLVENKEWDFNGGRISINLAEEIDAGIFGENPAHNIVVEAFYDSLSQRKEVPVPSVFEQFVVVDVQITALRNEAESNPGNILTDLAEGSQLKLVSEEGDWYKVLYGISETWVSANDVRMIWRPSEFASDLSVIAIPNVPFGSVDVERNIPVLGRSSLNSGAFILSNNQYEGELSERIYGQRDAKLMEEYFIQGFGVRSTRVIKAMNATSDLMVERAYSRLAATLSDSRHNLNVYINGYAEIRDGQVYLLGSELNEDGEIQLIDLQKLFRAFNNLDLNSIKVFADLDILNDDGSTQALEDLASIITDRNFASAVFFASRPDQRSGIYSSTNGEQNRHSIFTYYLAEAIKQRNMSMNAIFGHLERNVPFTSRSLYEQPQNPLFFGNRELELLN</sequence>
<comment type="caution">
    <text evidence="2">The sequence shown here is derived from an EMBL/GenBank/DDBJ whole genome shotgun (WGS) entry which is preliminary data.</text>
</comment>
<organism evidence="2 3">
    <name type="scientific">Gracilimonas sediminicola</name>
    <dbReference type="NCBI Taxonomy" id="2952158"/>
    <lineage>
        <taxon>Bacteria</taxon>
        <taxon>Pseudomonadati</taxon>
        <taxon>Balneolota</taxon>
        <taxon>Balneolia</taxon>
        <taxon>Balneolales</taxon>
        <taxon>Balneolaceae</taxon>
        <taxon>Gracilimonas</taxon>
    </lineage>
</organism>
<dbReference type="Pfam" id="PF00656">
    <property type="entry name" value="Peptidase_C14"/>
    <property type="match status" value="1"/>
</dbReference>
<evidence type="ECO:0000259" key="1">
    <source>
        <dbReference type="Pfam" id="PF00656"/>
    </source>
</evidence>
<evidence type="ECO:0000313" key="3">
    <source>
        <dbReference type="Proteomes" id="UP001139125"/>
    </source>
</evidence>
<keyword evidence="3" id="KW-1185">Reference proteome</keyword>
<dbReference type="RefSeq" id="WP_255135602.1">
    <property type="nucleotide sequence ID" value="NZ_JANDBC010000003.1"/>
</dbReference>
<gene>
    <name evidence="2" type="ORF">NM125_14035</name>
</gene>
<accession>A0A9X2L5J3</accession>
<dbReference type="GO" id="GO:0006508">
    <property type="term" value="P:proteolysis"/>
    <property type="evidence" value="ECO:0007669"/>
    <property type="project" value="InterPro"/>
</dbReference>
<dbReference type="GO" id="GO:0004197">
    <property type="term" value="F:cysteine-type endopeptidase activity"/>
    <property type="evidence" value="ECO:0007669"/>
    <property type="project" value="InterPro"/>
</dbReference>
<protein>
    <submittedName>
        <fullName evidence="2">Caspase family protein</fullName>
    </submittedName>
</protein>
<proteinExistence type="predicted"/>
<dbReference type="EMBL" id="JANDBC010000003">
    <property type="protein sequence ID" value="MCP9292704.1"/>
    <property type="molecule type" value="Genomic_DNA"/>
</dbReference>
<evidence type="ECO:0000313" key="2">
    <source>
        <dbReference type="EMBL" id="MCP9292704.1"/>
    </source>
</evidence>
<reference evidence="2" key="1">
    <citation type="submission" date="2022-06" db="EMBL/GenBank/DDBJ databases">
        <title>Gracilimonas sp. CAU 1638 isolated from sea sediment.</title>
        <authorList>
            <person name="Kim W."/>
        </authorList>
    </citation>
    <scope>NUCLEOTIDE SEQUENCE</scope>
    <source>
        <strain evidence="2">CAU 1638</strain>
    </source>
</reference>
<dbReference type="Gene3D" id="2.30.30.40">
    <property type="entry name" value="SH3 Domains"/>
    <property type="match status" value="1"/>
</dbReference>
<dbReference type="InterPro" id="IPR011600">
    <property type="entry name" value="Pept_C14_caspase"/>
</dbReference>
<dbReference type="AlphaFoldDB" id="A0A9X2L5J3"/>
<name>A0A9X2L5J3_9BACT</name>
<dbReference type="Proteomes" id="UP001139125">
    <property type="component" value="Unassembled WGS sequence"/>
</dbReference>